<evidence type="ECO:0000256" key="3">
    <source>
        <dbReference type="ARBA" id="ARBA00022801"/>
    </source>
</evidence>
<evidence type="ECO:0000256" key="6">
    <source>
        <dbReference type="ARBA" id="ARBA00023235"/>
    </source>
</evidence>
<evidence type="ECO:0000313" key="13">
    <source>
        <dbReference type="Proteomes" id="UP001652600"/>
    </source>
</evidence>
<keyword evidence="3 10" id="KW-0378">Hydrolase</keyword>
<dbReference type="InterPro" id="IPR000212">
    <property type="entry name" value="DNA_helicase_UvrD/REP"/>
</dbReference>
<dbReference type="PANTHER" id="PTHR11070">
    <property type="entry name" value="UVRD / RECB / PCRA DNA HELICASE FAMILY MEMBER"/>
    <property type="match status" value="1"/>
</dbReference>
<evidence type="ECO:0000256" key="2">
    <source>
        <dbReference type="ARBA" id="ARBA00022741"/>
    </source>
</evidence>
<keyword evidence="13" id="KW-1185">Reference proteome</keyword>
<protein>
    <recommendedName>
        <fullName evidence="8">DNA 3'-5' helicase</fullName>
        <ecNumber evidence="8">5.6.2.4</ecNumber>
    </recommendedName>
</protein>
<name>A0ABM3L6R7_CUCME</name>
<evidence type="ECO:0000259" key="11">
    <source>
        <dbReference type="PROSITE" id="PS51198"/>
    </source>
</evidence>
<dbReference type="InterPro" id="IPR013986">
    <property type="entry name" value="DExx_box_DNA_helicase_dom_sf"/>
</dbReference>
<evidence type="ECO:0000256" key="9">
    <source>
        <dbReference type="ARBA" id="ARBA00048988"/>
    </source>
</evidence>
<dbReference type="InterPro" id="IPR014017">
    <property type="entry name" value="DNA_helicase_UvrD-like_C"/>
</dbReference>
<gene>
    <name evidence="14" type="primary">LOC103504695</name>
</gene>
<evidence type="ECO:0000256" key="10">
    <source>
        <dbReference type="PROSITE-ProRule" id="PRU00560"/>
    </source>
</evidence>
<dbReference type="GeneID" id="103504695"/>
<proteinExistence type="inferred from homology"/>
<sequence>MEVYERFLYRLERTSDFSIYGHGQQRRAIIEAVRLLENEKSKQKLDTDILGDALKDVAPMKFKDKSKKWQTFVPKAKACGTTSAELLTKGDEAGATVLDNYNDILKSCNALDYHDLISCSLKLLTDFPEVYKECQDSWKAIIVDEFQDTSSMQYKLLQVLASHQQITIVGDDDQSIFSFNGADISGFDSFRKDFPTYKEIRLNKNYRSTGCIIDAASSLIQNNKKRCPLKNVQTDNLTGSKITIKECNNEDAQCAFVIDKIMESTSNCSASKGFGSFAILYRRQVSGKIFQTAFRERKIPFNVHGVAFYRKKVVKTVLALLKTTFPDCDDGAYHQAFKALIPFEKEEKKRIINHIDKISTVRKCKFIDAARDIFSSKISGTLKRSQLNQGRKVLSTLEMISRLVVREQSISTVITSVSNMLPEKYLLEQQAVTNVDGGKLLNEDNDIRSVLQYVLDDVSDFLSSQSTLKEGKREIVENEPGCHSSLKAFIDHISEREKANFCARRLDNKSSVALTTIHQSKGLEWDVVFIIKANESEIPLLHESSGITMENGNSIEEERRLLYVAMTRARQKLYILYVLMDSDWQILQPSRFLKEIPDHVREIQAEVSIQHLQKKHHDAPEQNAYLHLEKPISAHLDVALNDPANNQIDIRDSEEPIEITNGNSFLKRFDVDNRAVISHLFHQWAKKKAFQDPKRLIDKVGFVIEERLRVKKCKTKEVLRSLKSSLTSNEALQYAEYVLRWEQIPADKRALLMQEKQEHFQKLRIENAMGSSAATSKQISYLRNLGCTITPTSCLHASSLIEQYKSL</sequence>
<comment type="caution">
    <text evidence="10">Lacks conserved residue(s) required for the propagation of feature annotation.</text>
</comment>
<evidence type="ECO:0000256" key="4">
    <source>
        <dbReference type="ARBA" id="ARBA00022806"/>
    </source>
</evidence>
<reference evidence="14" key="1">
    <citation type="submission" date="2025-08" db="UniProtKB">
        <authorList>
            <consortium name="RefSeq"/>
        </authorList>
    </citation>
    <scope>IDENTIFICATION</scope>
    <source>
        <tissue evidence="14">Stem</tissue>
    </source>
</reference>
<dbReference type="Gene3D" id="1.10.10.160">
    <property type="match status" value="1"/>
</dbReference>
<dbReference type="PANTHER" id="PTHR11070:SF61">
    <property type="entry name" value="DNA 3'-5' HELICASE"/>
    <property type="match status" value="1"/>
</dbReference>
<comment type="catalytic activity">
    <reaction evidence="9">
        <text>ATP + H2O = ADP + phosphate + H(+)</text>
        <dbReference type="Rhea" id="RHEA:13065"/>
        <dbReference type="ChEBI" id="CHEBI:15377"/>
        <dbReference type="ChEBI" id="CHEBI:15378"/>
        <dbReference type="ChEBI" id="CHEBI:30616"/>
        <dbReference type="ChEBI" id="CHEBI:43474"/>
        <dbReference type="ChEBI" id="CHEBI:456216"/>
        <dbReference type="EC" id="5.6.2.4"/>
    </reaction>
</comment>
<dbReference type="Gene3D" id="3.40.50.300">
    <property type="entry name" value="P-loop containing nucleotide triphosphate hydrolases"/>
    <property type="match status" value="2"/>
</dbReference>
<dbReference type="Pfam" id="PF13361">
    <property type="entry name" value="UvrD_C"/>
    <property type="match status" value="1"/>
</dbReference>
<organism evidence="13 14">
    <name type="scientific">Cucumis melo</name>
    <name type="common">Muskmelon</name>
    <dbReference type="NCBI Taxonomy" id="3656"/>
    <lineage>
        <taxon>Eukaryota</taxon>
        <taxon>Viridiplantae</taxon>
        <taxon>Streptophyta</taxon>
        <taxon>Embryophyta</taxon>
        <taxon>Tracheophyta</taxon>
        <taxon>Spermatophyta</taxon>
        <taxon>Magnoliopsida</taxon>
        <taxon>eudicotyledons</taxon>
        <taxon>Gunneridae</taxon>
        <taxon>Pentapetalae</taxon>
        <taxon>rosids</taxon>
        <taxon>fabids</taxon>
        <taxon>Cucurbitales</taxon>
        <taxon>Cucurbitaceae</taxon>
        <taxon>Benincaseae</taxon>
        <taxon>Cucumis</taxon>
    </lineage>
</organism>
<evidence type="ECO:0000256" key="5">
    <source>
        <dbReference type="ARBA" id="ARBA00022840"/>
    </source>
</evidence>
<feature type="domain" description="UvrD-like helicase C-terminal" evidence="12">
    <location>
        <begin position="210"/>
        <end position="522"/>
    </location>
</feature>
<dbReference type="EC" id="5.6.2.4" evidence="8"/>
<evidence type="ECO:0000256" key="8">
    <source>
        <dbReference type="ARBA" id="ARBA00034808"/>
    </source>
</evidence>
<keyword evidence="6" id="KW-0413">Isomerase</keyword>
<dbReference type="CDD" id="cd18807">
    <property type="entry name" value="SF1_C_UvrD"/>
    <property type="match status" value="1"/>
</dbReference>
<dbReference type="SUPFAM" id="SSF52540">
    <property type="entry name" value="P-loop containing nucleoside triphosphate hydrolases"/>
    <property type="match status" value="1"/>
</dbReference>
<dbReference type="Proteomes" id="UP001652600">
    <property type="component" value="Chromosome 9"/>
</dbReference>
<accession>A0ABM3L6R7</accession>
<evidence type="ECO:0000256" key="1">
    <source>
        <dbReference type="ARBA" id="ARBA00009922"/>
    </source>
</evidence>
<evidence type="ECO:0000313" key="14">
    <source>
        <dbReference type="RefSeq" id="XP_050945735.1"/>
    </source>
</evidence>
<keyword evidence="4 10" id="KW-0347">Helicase</keyword>
<dbReference type="InterPro" id="IPR027417">
    <property type="entry name" value="P-loop_NTPase"/>
</dbReference>
<dbReference type="PROSITE" id="PS51198">
    <property type="entry name" value="UVRD_HELICASE_ATP_BIND"/>
    <property type="match status" value="1"/>
</dbReference>
<comment type="catalytic activity">
    <reaction evidence="7">
        <text>Couples ATP hydrolysis with the unwinding of duplex DNA by translocating in the 3'-5' direction.</text>
        <dbReference type="EC" id="5.6.2.4"/>
    </reaction>
</comment>
<dbReference type="PROSITE" id="PS51217">
    <property type="entry name" value="UVRD_HELICASE_CTER"/>
    <property type="match status" value="1"/>
</dbReference>
<dbReference type="InterPro" id="IPR014016">
    <property type="entry name" value="UvrD-like_ATP-bd"/>
</dbReference>
<dbReference type="Gene3D" id="1.10.486.10">
    <property type="entry name" value="PCRA, domain 4"/>
    <property type="match status" value="1"/>
</dbReference>
<feature type="domain" description="UvrD-like helicase ATP-binding" evidence="11">
    <location>
        <begin position="1"/>
        <end position="209"/>
    </location>
</feature>
<dbReference type="CDD" id="cd17932">
    <property type="entry name" value="DEXQc_UvrD"/>
    <property type="match status" value="1"/>
</dbReference>
<evidence type="ECO:0000259" key="12">
    <source>
        <dbReference type="PROSITE" id="PS51217"/>
    </source>
</evidence>
<comment type="similarity">
    <text evidence="1">Belongs to the helicase family. UvrD subfamily.</text>
</comment>
<keyword evidence="5 10" id="KW-0067">ATP-binding</keyword>
<dbReference type="Pfam" id="PF00580">
    <property type="entry name" value="UvrD-helicase"/>
    <property type="match status" value="1"/>
</dbReference>
<keyword evidence="2 10" id="KW-0547">Nucleotide-binding</keyword>
<evidence type="ECO:0000256" key="7">
    <source>
        <dbReference type="ARBA" id="ARBA00034617"/>
    </source>
</evidence>
<dbReference type="RefSeq" id="XP_050945735.1">
    <property type="nucleotide sequence ID" value="XM_051089778.1"/>
</dbReference>